<dbReference type="SUPFAM" id="SSF55729">
    <property type="entry name" value="Acyl-CoA N-acyltransferases (Nat)"/>
    <property type="match status" value="1"/>
</dbReference>
<keyword evidence="5" id="KW-1185">Reference proteome</keyword>
<dbReference type="PANTHER" id="PTHR30420:SF1">
    <property type="entry name" value="ARGININE N-SUCCINYLTRANSFERASE"/>
    <property type="match status" value="1"/>
</dbReference>
<reference evidence="4 5" key="1">
    <citation type="submission" date="2022-10" db="EMBL/GenBank/DDBJ databases">
        <title>Paucibacter sp. hw1 Genome sequencing.</title>
        <authorList>
            <person name="Park S."/>
        </authorList>
    </citation>
    <scope>NUCLEOTIDE SEQUENCE [LARGE SCALE GENOMIC DNA]</scope>
    <source>
        <strain evidence="5">hw1</strain>
    </source>
</reference>
<dbReference type="InterPro" id="IPR007041">
    <property type="entry name" value="Arg_succinylTrfase_AstA/AruG"/>
</dbReference>
<evidence type="ECO:0000256" key="2">
    <source>
        <dbReference type="ARBA" id="ARBA00022679"/>
    </source>
</evidence>
<proteinExistence type="predicted"/>
<gene>
    <name evidence="4" type="ORF">PRZ03_06930</name>
</gene>
<accession>A0ABT5KE87</accession>
<protein>
    <submittedName>
        <fullName evidence="4">Arginine N-succinyltransferase</fullName>
        <ecNumber evidence="4">2.3.1.109</ecNumber>
    </submittedName>
</protein>
<organism evidence="4 5">
    <name type="scientific">Roseateles albus</name>
    <dbReference type="NCBI Taxonomy" id="2987525"/>
    <lineage>
        <taxon>Bacteria</taxon>
        <taxon>Pseudomonadati</taxon>
        <taxon>Pseudomonadota</taxon>
        <taxon>Betaproteobacteria</taxon>
        <taxon>Burkholderiales</taxon>
        <taxon>Sphaerotilaceae</taxon>
        <taxon>Roseateles</taxon>
    </lineage>
</organism>
<keyword evidence="1" id="KW-0056">Arginine metabolism</keyword>
<dbReference type="EC" id="2.3.1.109" evidence="4"/>
<dbReference type="GO" id="GO:0008791">
    <property type="term" value="F:arginine N-succinyltransferase activity"/>
    <property type="evidence" value="ECO:0007669"/>
    <property type="project" value="UniProtKB-EC"/>
</dbReference>
<sequence>MSQVGAAQGWQVRGWQVEDAQLLGAWRNQTGVALNLTDAEGKWLILADAASSVPLACLRLVGNLGLALPRFSYHVGRVVHAAAELGLFRTQTTLLLGNDHSGESELADLACSPDLPPQMQVAALTQLIEAALQRIRAQPAGFSERLMVELAGPLDEAGRAPFWQGLGAHFYAADPQAAQAKFGDAWRSHLAALLPRQTLYLSFLSPDAQAAMGQVGAPAQAAAEALKACGFGYAQHVRIDDGGPVWERRLGEINRL</sequence>
<dbReference type="PANTHER" id="PTHR30420">
    <property type="entry name" value="N-SUCCINYLARGININE DIHYDROLASE"/>
    <property type="match status" value="1"/>
</dbReference>
<dbReference type="Proteomes" id="UP001221189">
    <property type="component" value="Unassembled WGS sequence"/>
</dbReference>
<evidence type="ECO:0000313" key="4">
    <source>
        <dbReference type="EMBL" id="MDC8771300.1"/>
    </source>
</evidence>
<keyword evidence="3 4" id="KW-0012">Acyltransferase</keyword>
<evidence type="ECO:0000256" key="1">
    <source>
        <dbReference type="ARBA" id="ARBA00022503"/>
    </source>
</evidence>
<comment type="caution">
    <text evidence="4">The sequence shown here is derived from an EMBL/GenBank/DDBJ whole genome shotgun (WGS) entry which is preliminary data.</text>
</comment>
<dbReference type="Pfam" id="PF04958">
    <property type="entry name" value="AstA"/>
    <property type="match status" value="1"/>
</dbReference>
<dbReference type="RefSeq" id="WP_273599610.1">
    <property type="nucleotide sequence ID" value="NZ_JAQQXT010000003.1"/>
</dbReference>
<evidence type="ECO:0000313" key="5">
    <source>
        <dbReference type="Proteomes" id="UP001221189"/>
    </source>
</evidence>
<keyword evidence="2 4" id="KW-0808">Transferase</keyword>
<name>A0ABT5KE87_9BURK</name>
<dbReference type="InterPro" id="IPR016181">
    <property type="entry name" value="Acyl_CoA_acyltransferase"/>
</dbReference>
<evidence type="ECO:0000256" key="3">
    <source>
        <dbReference type="ARBA" id="ARBA00023315"/>
    </source>
</evidence>
<dbReference type="EMBL" id="JAQQXT010000003">
    <property type="protein sequence ID" value="MDC8771300.1"/>
    <property type="molecule type" value="Genomic_DNA"/>
</dbReference>